<protein>
    <submittedName>
        <fullName evidence="1">Uncharacterized protein</fullName>
    </submittedName>
</protein>
<accession>A0A8J2PAN6</accession>
<evidence type="ECO:0000313" key="2">
    <source>
        <dbReference type="Proteomes" id="UP000708208"/>
    </source>
</evidence>
<gene>
    <name evidence="1" type="ORF">AFUS01_LOCUS31610</name>
</gene>
<evidence type="ECO:0000313" key="1">
    <source>
        <dbReference type="EMBL" id="CAG7821261.1"/>
    </source>
</evidence>
<feature type="non-terminal residue" evidence="1">
    <location>
        <position position="55"/>
    </location>
</feature>
<comment type="caution">
    <text evidence="1">The sequence shown here is derived from an EMBL/GenBank/DDBJ whole genome shotgun (WGS) entry which is preliminary data.</text>
</comment>
<organism evidence="1 2">
    <name type="scientific">Allacma fusca</name>
    <dbReference type="NCBI Taxonomy" id="39272"/>
    <lineage>
        <taxon>Eukaryota</taxon>
        <taxon>Metazoa</taxon>
        <taxon>Ecdysozoa</taxon>
        <taxon>Arthropoda</taxon>
        <taxon>Hexapoda</taxon>
        <taxon>Collembola</taxon>
        <taxon>Symphypleona</taxon>
        <taxon>Sminthuridae</taxon>
        <taxon>Allacma</taxon>
    </lineage>
</organism>
<feature type="non-terminal residue" evidence="1">
    <location>
        <position position="1"/>
    </location>
</feature>
<sequence>LLANGLPPFHNVKRYFTSHTGDDSIHSFEIRPGFLGRNTLSGSSFRFGSLLLDPI</sequence>
<dbReference type="EMBL" id="CAJVCH010505169">
    <property type="protein sequence ID" value="CAG7821261.1"/>
    <property type="molecule type" value="Genomic_DNA"/>
</dbReference>
<reference evidence="1" key="1">
    <citation type="submission" date="2021-06" db="EMBL/GenBank/DDBJ databases">
        <authorList>
            <person name="Hodson N. C."/>
            <person name="Mongue J. A."/>
            <person name="Jaron S. K."/>
        </authorList>
    </citation>
    <scope>NUCLEOTIDE SEQUENCE</scope>
</reference>
<name>A0A8J2PAN6_9HEXA</name>
<dbReference type="Proteomes" id="UP000708208">
    <property type="component" value="Unassembled WGS sequence"/>
</dbReference>
<dbReference type="AlphaFoldDB" id="A0A8J2PAN6"/>
<keyword evidence="2" id="KW-1185">Reference proteome</keyword>
<proteinExistence type="predicted"/>